<name>A0A429Y4K7_9BACI</name>
<keyword evidence="2" id="KW-0812">Transmembrane</keyword>
<keyword evidence="2" id="KW-1133">Transmembrane helix</keyword>
<dbReference type="AlphaFoldDB" id="A0A429Y4K7"/>
<evidence type="ECO:0000313" key="5">
    <source>
        <dbReference type="Proteomes" id="UP000287156"/>
    </source>
</evidence>
<feature type="transmembrane region" description="Helical" evidence="2">
    <location>
        <begin position="15"/>
        <end position="37"/>
    </location>
</feature>
<dbReference type="InterPro" id="IPR058620">
    <property type="entry name" value="YtrI_C"/>
</dbReference>
<evidence type="ECO:0000256" key="1">
    <source>
        <dbReference type="SAM" id="Coils"/>
    </source>
</evidence>
<feature type="domain" description="Sporulation membrane protein YtrI C-terminal" evidence="3">
    <location>
        <begin position="80"/>
        <end position="165"/>
    </location>
</feature>
<protein>
    <submittedName>
        <fullName evidence="4">Sporulation protein</fullName>
    </submittedName>
</protein>
<keyword evidence="2" id="KW-0472">Membrane</keyword>
<gene>
    <name evidence="4" type="ORF">D4T97_006240</name>
</gene>
<keyword evidence="1" id="KW-0175">Coiled coil</keyword>
<dbReference type="OrthoDB" id="2691164at2"/>
<dbReference type="NCBIfam" id="NF041479">
    <property type="entry name" value="spor_membprot_YtrI"/>
    <property type="match status" value="1"/>
</dbReference>
<evidence type="ECO:0000313" key="4">
    <source>
        <dbReference type="EMBL" id="RST76364.1"/>
    </source>
</evidence>
<comment type="caution">
    <text evidence="4">The sequence shown here is derived from an EMBL/GenBank/DDBJ whole genome shotgun (WGS) entry which is preliminary data.</text>
</comment>
<feature type="coiled-coil region" evidence="1">
    <location>
        <begin position="45"/>
        <end position="79"/>
    </location>
</feature>
<evidence type="ECO:0000256" key="2">
    <source>
        <dbReference type="SAM" id="Phobius"/>
    </source>
</evidence>
<sequence length="168" mass="19852">MRIPPLYRHPIWQRFFAGAAVGGCISWLIFLFMFGTIQQKNTTLIERQAIRIKELNGHIQILEEDYQKLNKENEEMLTIQEIDIKIHNFERYGIRDRLGIYQAEESIKEDLRSLVAKDLTTVYKNKEVIKKTVENKTLKINGKQYKLVVKELYFYTTISLVLEIKLAD</sequence>
<dbReference type="Pfam" id="PF26347">
    <property type="entry name" value="YtrI_sporulation"/>
    <property type="match status" value="1"/>
</dbReference>
<dbReference type="RefSeq" id="WP_126048787.1">
    <property type="nucleotide sequence ID" value="NZ_QYTV02000002.1"/>
</dbReference>
<dbReference type="InterPro" id="IPR048198">
    <property type="entry name" value="YtrI"/>
</dbReference>
<keyword evidence="5" id="KW-1185">Reference proteome</keyword>
<proteinExistence type="predicted"/>
<dbReference type="EMBL" id="QYTV02000002">
    <property type="protein sequence ID" value="RST76364.1"/>
    <property type="molecule type" value="Genomic_DNA"/>
</dbReference>
<accession>A0A429Y4K7</accession>
<evidence type="ECO:0000259" key="3">
    <source>
        <dbReference type="Pfam" id="PF26347"/>
    </source>
</evidence>
<dbReference type="Proteomes" id="UP000287156">
    <property type="component" value="Unassembled WGS sequence"/>
</dbReference>
<reference evidence="4" key="1">
    <citation type="submission" date="2018-12" db="EMBL/GenBank/DDBJ databases">
        <authorList>
            <person name="Sun L."/>
            <person name="Chen Z."/>
        </authorList>
    </citation>
    <scope>NUCLEOTIDE SEQUENCE [LARGE SCALE GENOMIC DNA]</scope>
    <source>
        <strain evidence="4">3-2-2</strain>
    </source>
</reference>
<organism evidence="4 5">
    <name type="scientific">Siminovitchia acidinfaciens</name>
    <dbReference type="NCBI Taxonomy" id="2321395"/>
    <lineage>
        <taxon>Bacteria</taxon>
        <taxon>Bacillati</taxon>
        <taxon>Bacillota</taxon>
        <taxon>Bacilli</taxon>
        <taxon>Bacillales</taxon>
        <taxon>Bacillaceae</taxon>
        <taxon>Siminovitchia</taxon>
    </lineage>
</organism>